<dbReference type="Gene3D" id="3.30.1490.40">
    <property type="match status" value="1"/>
</dbReference>
<feature type="compositionally biased region" description="Basic and acidic residues" evidence="1">
    <location>
        <begin position="821"/>
        <end position="859"/>
    </location>
</feature>
<protein>
    <recommendedName>
        <fullName evidence="2">GYF domain-containing protein</fullName>
    </recommendedName>
</protein>
<feature type="compositionally biased region" description="Low complexity" evidence="1">
    <location>
        <begin position="313"/>
        <end position="337"/>
    </location>
</feature>
<feature type="domain" description="GYF" evidence="2">
    <location>
        <begin position="391"/>
        <end position="439"/>
    </location>
</feature>
<feature type="region of interest" description="Disordered" evidence="1">
    <location>
        <begin position="792"/>
        <end position="937"/>
    </location>
</feature>
<feature type="compositionally biased region" description="Basic and acidic residues" evidence="1">
    <location>
        <begin position="233"/>
        <end position="253"/>
    </location>
</feature>
<dbReference type="Pfam" id="PF02213">
    <property type="entry name" value="GYF"/>
    <property type="match status" value="1"/>
</dbReference>
<feature type="compositionally biased region" description="Low complexity" evidence="1">
    <location>
        <begin position="728"/>
        <end position="758"/>
    </location>
</feature>
<keyword evidence="4" id="KW-1185">Reference proteome</keyword>
<name>A0A9P6FBH4_9FUNG</name>
<dbReference type="InterPro" id="IPR003169">
    <property type="entry name" value="GYF"/>
</dbReference>
<reference evidence="3" key="1">
    <citation type="journal article" date="2020" name="Fungal Divers.">
        <title>Resolving the Mortierellaceae phylogeny through synthesis of multi-gene phylogenetics and phylogenomics.</title>
        <authorList>
            <person name="Vandepol N."/>
            <person name="Liber J."/>
            <person name="Desiro A."/>
            <person name="Na H."/>
            <person name="Kennedy M."/>
            <person name="Barry K."/>
            <person name="Grigoriev I.V."/>
            <person name="Miller A.N."/>
            <person name="O'Donnell K."/>
            <person name="Stajich J.E."/>
            <person name="Bonito G."/>
        </authorList>
    </citation>
    <scope>NUCLEOTIDE SEQUENCE</scope>
    <source>
        <strain evidence="3">NRRL 2591</strain>
    </source>
</reference>
<feature type="region of interest" description="Disordered" evidence="1">
    <location>
        <begin position="1214"/>
        <end position="1254"/>
    </location>
</feature>
<feature type="region of interest" description="Disordered" evidence="1">
    <location>
        <begin position="971"/>
        <end position="1058"/>
    </location>
</feature>
<feature type="region of interest" description="Disordered" evidence="1">
    <location>
        <begin position="280"/>
        <end position="337"/>
    </location>
</feature>
<feature type="region of interest" description="Disordered" evidence="1">
    <location>
        <begin position="168"/>
        <end position="268"/>
    </location>
</feature>
<feature type="compositionally biased region" description="Low complexity" evidence="1">
    <location>
        <begin position="693"/>
        <end position="708"/>
    </location>
</feature>
<dbReference type="SUPFAM" id="SSF55277">
    <property type="entry name" value="GYF domain"/>
    <property type="match status" value="1"/>
</dbReference>
<accession>A0A9P6FBH4</accession>
<evidence type="ECO:0000256" key="1">
    <source>
        <dbReference type="SAM" id="MobiDB-lite"/>
    </source>
</evidence>
<sequence length="1254" mass="135560">MTSNTMNFGPEWMRRFPAKTTSASAHSSQHDLLPRAPSPLQDWGQLAAQSAGAAMAPGAVGGGNPTGPAFSYSSVAATNARSLNGPSSTSLPSGSYETPLSESIASDTLNPFKYSKDLMLSLFKPVGFPIEFERHEYAISEDALMPMSSQPFSDQEIKILSGSVNSEVARRAVQPGEGGQERSQGQRRESLSNNEHSKDRDHAGRHDRSDRSTQSRNHDSKHQQGSSARPRHLNTEDRSHSFKRTEQGSRDQEDGLWNSPVRNTLGSFDSNGVFRVVHERDESLEPVTDSKGTSLEPEEPNQPSSASHQAPTSSDPGSSPSDVGLESSHSGSHSLLNGTSNSDAFSFAGNPISGSLDMKPVREESSFAPFSSSNAPGFNSGPAYDSAPAELSKWLYRDPSGNVQGPFASEEMHEWYKGGFFTMDLLVKREQDANFEPLGALIRKIGSDEKPFLLADLQAAAPLVRPNLSLAQNRQGSGLGHFNSSSWGGISAPSTPGTPSFGVDRMFQQQQQQHSSGDLLGGNGNPLQHQQQQQQQQQPTQDSFSGLDQKWNSGLFGPSQGLDSNIGGAGGWAGDAFTRSSMGNLGGPQTPLGGNFMSQQGRLLNQQLERQQYMQLLQRQIQMQHILHQQQFMAAQQQFGNDPHALSSLLAQQQAQQRQLQMRLQQVQHMGFHGVGGVTTPGGSAMPWGGLGQQPSSPWSSSIIQPSSDNYFEYGNGDNNNGGHSAMQLQQQQHQQQQRDQPQSFTQQTQQQPQQQHQDAQEQHVSKPAELEDSVQAVAQNLEKLEFADASRQELDQQTHQVPAASVAEPTQGDVFEEPALVEHHETAVEEVKEEEKIDPVVVEEKKVKAEEHQSKEESQQETFESETEEEHETEFDGEQDDSKSAIAEDASEDVPSESGWGTAPEQQQQPRVIKAVPAPWAKPSKTDDASEKKAPTLREIQEMEAKRAEEIRAAERQAQVAAAATGVLDFGKGLGGTPWQTASATKKKTLREIQEEEEAALKRARSTQAAAQPVASAPISSTGLAGIIASGTGSANKRYSDSVGPKPVAVSANAGPWGTSSSAIAAKPLSMSRTTSAYASATSLSSSTASSPVVRAVDTNSWIEVDNKRGNKPSIDTPAPAPAPVVRAPAYNANRNSDEPRPASEEFLRWCRQALKGLQNVVLEDFIQMLLSFPLNPDPMTVEIIQDSIYANSQSLNGRQFADEFIKRRKADAYPNGMGPANTTPANSGISNASSGGHDSSFKVVSKKGKKKN</sequence>
<gene>
    <name evidence="3" type="ORF">EC957_009650</name>
</gene>
<dbReference type="EMBL" id="JAAAXW010000054">
    <property type="protein sequence ID" value="KAF9546572.1"/>
    <property type="molecule type" value="Genomic_DNA"/>
</dbReference>
<dbReference type="GO" id="GO:0005829">
    <property type="term" value="C:cytosol"/>
    <property type="evidence" value="ECO:0007669"/>
    <property type="project" value="TreeGrafter"/>
</dbReference>
<feature type="compositionally biased region" description="Basic and acidic residues" evidence="1">
    <location>
        <begin position="184"/>
        <end position="222"/>
    </location>
</feature>
<evidence type="ECO:0000259" key="2">
    <source>
        <dbReference type="PROSITE" id="PS50829"/>
    </source>
</evidence>
<feature type="region of interest" description="Disordered" evidence="1">
    <location>
        <begin position="681"/>
        <end position="769"/>
    </location>
</feature>
<feature type="compositionally biased region" description="Basic and acidic residues" evidence="1">
    <location>
        <begin position="759"/>
        <end position="769"/>
    </location>
</feature>
<dbReference type="PANTHER" id="PTHR14445:SF36">
    <property type="entry name" value="FI03272P-RELATED"/>
    <property type="match status" value="1"/>
</dbReference>
<feature type="compositionally biased region" description="Basic and acidic residues" evidence="1">
    <location>
        <begin position="925"/>
        <end position="937"/>
    </location>
</feature>
<feature type="compositionally biased region" description="Low complexity" evidence="1">
    <location>
        <begin position="528"/>
        <end position="538"/>
    </location>
</feature>
<feature type="compositionally biased region" description="Polar residues" evidence="1">
    <location>
        <begin position="301"/>
        <end position="312"/>
    </location>
</feature>
<organism evidence="3 4">
    <name type="scientific">Mortierella hygrophila</name>
    <dbReference type="NCBI Taxonomy" id="979708"/>
    <lineage>
        <taxon>Eukaryota</taxon>
        <taxon>Fungi</taxon>
        <taxon>Fungi incertae sedis</taxon>
        <taxon>Mucoromycota</taxon>
        <taxon>Mortierellomycotina</taxon>
        <taxon>Mortierellomycetes</taxon>
        <taxon>Mortierellales</taxon>
        <taxon>Mortierellaceae</taxon>
        <taxon>Mortierella</taxon>
    </lineage>
</organism>
<dbReference type="PANTHER" id="PTHR14445">
    <property type="entry name" value="GRB10 INTERACTING GYF PROTEIN"/>
    <property type="match status" value="1"/>
</dbReference>
<feature type="compositionally biased region" description="Polar residues" evidence="1">
    <location>
        <begin position="481"/>
        <end position="498"/>
    </location>
</feature>
<dbReference type="SMART" id="SM00444">
    <property type="entry name" value="GYF"/>
    <property type="match status" value="1"/>
</dbReference>
<dbReference type="PROSITE" id="PS50829">
    <property type="entry name" value="GYF"/>
    <property type="match status" value="1"/>
</dbReference>
<comment type="caution">
    <text evidence="3">The sequence shown here is derived from an EMBL/GenBank/DDBJ whole genome shotgun (WGS) entry which is preliminary data.</text>
</comment>
<dbReference type="InterPro" id="IPR051640">
    <property type="entry name" value="GRB10-interact_GYF"/>
</dbReference>
<dbReference type="CDD" id="cd00072">
    <property type="entry name" value="GYF"/>
    <property type="match status" value="1"/>
</dbReference>
<feature type="compositionally biased region" description="Low complexity" evidence="1">
    <location>
        <begin position="1227"/>
        <end position="1238"/>
    </location>
</feature>
<proteinExistence type="predicted"/>
<dbReference type="Proteomes" id="UP000723463">
    <property type="component" value="Unassembled WGS sequence"/>
</dbReference>
<evidence type="ECO:0000313" key="3">
    <source>
        <dbReference type="EMBL" id="KAF9546572.1"/>
    </source>
</evidence>
<feature type="region of interest" description="Disordered" evidence="1">
    <location>
        <begin position="481"/>
        <end position="567"/>
    </location>
</feature>
<evidence type="ECO:0000313" key="4">
    <source>
        <dbReference type="Proteomes" id="UP000723463"/>
    </source>
</evidence>
<dbReference type="InterPro" id="IPR035445">
    <property type="entry name" value="GYF-like_dom_sf"/>
</dbReference>
<feature type="compositionally biased region" description="Polar residues" evidence="1">
    <location>
        <begin position="539"/>
        <end position="552"/>
    </location>
</feature>
<dbReference type="AlphaFoldDB" id="A0A9P6FBH4"/>
<feature type="compositionally biased region" description="Acidic residues" evidence="1">
    <location>
        <begin position="864"/>
        <end position="880"/>
    </location>
</feature>